<dbReference type="PROSITE" id="PS51257">
    <property type="entry name" value="PROKAR_LIPOPROTEIN"/>
    <property type="match status" value="1"/>
</dbReference>
<evidence type="ECO:0000256" key="1">
    <source>
        <dbReference type="SAM" id="MobiDB-lite"/>
    </source>
</evidence>
<dbReference type="RefSeq" id="WP_015513160.1">
    <property type="nucleotide sequence ID" value="NC_021009.1"/>
</dbReference>
<reference evidence="2 3" key="2">
    <citation type="submission" date="2010-03" db="EMBL/GenBank/DDBJ databases">
        <authorList>
            <person name="Pajon A."/>
        </authorList>
    </citation>
    <scope>NUCLEOTIDE SEQUENCE [LARGE SCALE GENOMIC DNA]</scope>
    <source>
        <strain evidence="2 3">GD/7</strain>
    </source>
</reference>
<dbReference type="Proteomes" id="UP000008798">
    <property type="component" value="Chromosome"/>
</dbReference>
<name>D4J5E4_9FIRM</name>
<dbReference type="AlphaFoldDB" id="D4J5E4"/>
<dbReference type="KEGG" id="cct:CC1_06790"/>
<organism evidence="2 3">
    <name type="scientific">Coprococcus catus GD/7</name>
    <dbReference type="NCBI Taxonomy" id="717962"/>
    <lineage>
        <taxon>Bacteria</taxon>
        <taxon>Bacillati</taxon>
        <taxon>Bacillota</taxon>
        <taxon>Clostridia</taxon>
        <taxon>Lachnospirales</taxon>
        <taxon>Lachnospiraceae</taxon>
        <taxon>Coprococcus</taxon>
    </lineage>
</organism>
<evidence type="ECO:0000313" key="3">
    <source>
        <dbReference type="Proteomes" id="UP000008798"/>
    </source>
</evidence>
<accession>D4J5E4</accession>
<dbReference type="EMBL" id="FP929038">
    <property type="protein sequence ID" value="CBK79565.1"/>
    <property type="molecule type" value="Genomic_DNA"/>
</dbReference>
<proteinExistence type="predicted"/>
<evidence type="ECO:0000313" key="2">
    <source>
        <dbReference type="EMBL" id="CBK79565.1"/>
    </source>
</evidence>
<sequence>MKNDMKRIILILAFILCFGISACGRGSSDGYDAEDSEDHRGSGENESVVYGSTDDGQDKESVEIDKDNPAKQLGYSSIEELRVQEHEIIASDDSDNTVAEGYWYPDGNRNSLTYIKIQRDTLYWYEFNPEQGDVQVGEADGIVFKLGSKRRLKSGKTLTYTDTSKLNFEDCKICFEGDATEYYWRER</sequence>
<protein>
    <submittedName>
        <fullName evidence="2">Uncharacterized protein</fullName>
    </submittedName>
</protein>
<dbReference type="HOGENOM" id="CLU_1445365_0_0_9"/>
<reference evidence="2 3" key="1">
    <citation type="submission" date="2010-03" db="EMBL/GenBank/DDBJ databases">
        <title>The genome sequence of Coprococcus catus GD/7.</title>
        <authorList>
            <consortium name="metaHIT consortium -- http://www.metahit.eu/"/>
            <person name="Pajon A."/>
            <person name="Turner K."/>
            <person name="Parkhill J."/>
            <person name="Duncan S."/>
            <person name="Flint H."/>
        </authorList>
    </citation>
    <scope>NUCLEOTIDE SEQUENCE [LARGE SCALE GENOMIC DNA]</scope>
    <source>
        <strain evidence="2 3">GD/7</strain>
    </source>
</reference>
<dbReference type="PATRIC" id="fig|717962.3.peg.483"/>
<feature type="compositionally biased region" description="Basic and acidic residues" evidence="1">
    <location>
        <begin position="56"/>
        <end position="69"/>
    </location>
</feature>
<dbReference type="STRING" id="717962.CC1_06790"/>
<gene>
    <name evidence="2" type="ORF">CC1_06790</name>
</gene>
<feature type="region of interest" description="Disordered" evidence="1">
    <location>
        <begin position="28"/>
        <end position="69"/>
    </location>
</feature>